<feature type="compositionally biased region" description="Basic and acidic residues" evidence="13">
    <location>
        <begin position="549"/>
        <end position="567"/>
    </location>
</feature>
<feature type="compositionally biased region" description="Acidic residues" evidence="13">
    <location>
        <begin position="22"/>
        <end position="32"/>
    </location>
</feature>
<evidence type="ECO:0000256" key="7">
    <source>
        <dbReference type="ARBA" id="ARBA00022833"/>
    </source>
</evidence>
<comment type="similarity">
    <text evidence="2 12">Belongs to the CPSF4/YTH1 family.</text>
</comment>
<evidence type="ECO:0000256" key="4">
    <source>
        <dbReference type="ARBA" id="ARBA00022723"/>
    </source>
</evidence>
<dbReference type="GO" id="GO:0032259">
    <property type="term" value="P:methylation"/>
    <property type="evidence" value="ECO:0007669"/>
    <property type="project" value="UniProtKB-KW"/>
</dbReference>
<feature type="compositionally biased region" description="Polar residues" evidence="13">
    <location>
        <begin position="345"/>
        <end position="362"/>
    </location>
</feature>
<proteinExistence type="inferred from homology"/>
<evidence type="ECO:0000313" key="16">
    <source>
        <dbReference type="Proteomes" id="UP000699042"/>
    </source>
</evidence>
<organism evidence="15 16">
    <name type="scientific">Colletotrichum scovillei</name>
    <dbReference type="NCBI Taxonomy" id="1209932"/>
    <lineage>
        <taxon>Eukaryota</taxon>
        <taxon>Fungi</taxon>
        <taxon>Dikarya</taxon>
        <taxon>Ascomycota</taxon>
        <taxon>Pezizomycotina</taxon>
        <taxon>Sordariomycetes</taxon>
        <taxon>Hypocreomycetidae</taxon>
        <taxon>Glomerellales</taxon>
        <taxon>Glomerellaceae</taxon>
        <taxon>Colletotrichum</taxon>
        <taxon>Colletotrichum acutatum species complex</taxon>
    </lineage>
</organism>
<keyword evidence="7 11" id="KW-0862">Zinc</keyword>
<feature type="zinc finger region" description="C3H1-type" evidence="11">
    <location>
        <begin position="463"/>
        <end position="491"/>
    </location>
</feature>
<feature type="domain" description="C3H1-type" evidence="14">
    <location>
        <begin position="492"/>
        <end position="519"/>
    </location>
</feature>
<keyword evidence="15" id="KW-0489">Methyltransferase</keyword>
<evidence type="ECO:0000256" key="5">
    <source>
        <dbReference type="ARBA" id="ARBA00022737"/>
    </source>
</evidence>
<keyword evidence="9 12" id="KW-0539">Nucleus</keyword>
<comment type="caution">
    <text evidence="15">The sequence shown here is derived from an EMBL/GenBank/DDBJ whole genome shotgun (WGS) entry which is preliminary data.</text>
</comment>
<evidence type="ECO:0000259" key="14">
    <source>
        <dbReference type="PROSITE" id="PS50103"/>
    </source>
</evidence>
<dbReference type="InterPro" id="IPR029063">
    <property type="entry name" value="SAM-dependent_MTases_sf"/>
</dbReference>
<gene>
    <name evidence="15" type="ORF">JMJ77_004415</name>
</gene>
<accession>A0A9P7QXG7</accession>
<comment type="subcellular location">
    <subcellularLocation>
        <location evidence="1 12">Nucleus</location>
    </subcellularLocation>
</comment>
<dbReference type="GO" id="GO:0003723">
    <property type="term" value="F:RNA binding"/>
    <property type="evidence" value="ECO:0007669"/>
    <property type="project" value="UniProtKB-UniRule"/>
</dbReference>
<dbReference type="PROSITE" id="PS50103">
    <property type="entry name" value="ZF_C3H1"/>
    <property type="match status" value="5"/>
</dbReference>
<keyword evidence="3 12" id="KW-0507">mRNA processing</keyword>
<evidence type="ECO:0000256" key="9">
    <source>
        <dbReference type="ARBA" id="ARBA00023242"/>
    </source>
</evidence>
<feature type="zinc finger region" description="C3H1-type" evidence="11">
    <location>
        <begin position="440"/>
        <end position="462"/>
    </location>
</feature>
<evidence type="ECO:0000256" key="8">
    <source>
        <dbReference type="ARBA" id="ARBA00022884"/>
    </source>
</evidence>
<feature type="zinc finger region" description="C3H1-type" evidence="11">
    <location>
        <begin position="401"/>
        <end position="428"/>
    </location>
</feature>
<dbReference type="FunFam" id="4.10.1000.10:FF:000012">
    <property type="entry name" value="cleavage and polyadenylation specificity factor subunit 4"/>
    <property type="match status" value="1"/>
</dbReference>
<dbReference type="Gene3D" id="3.40.50.150">
    <property type="entry name" value="Vaccinia Virus protein VP39"/>
    <property type="match status" value="1"/>
</dbReference>
<sequence>MSSNDDPASQHPAAAIEAADGPADESEFEPVDWDASSVDSASLSSSVYAHEYENGRRYHSYRHGRYPMPNDETEQSREDMKHTMLLELTDGKLIYAPIGETPQKIIDIGTGTGTWAIQVADLFPAAEVLGIDLSPIQPTWIPPNVKFLVDDAEDEWLNGDDFDYVHLRSVAPALRKLDRVLTQAYEHMRPGAWIEFQELHGQVHCDDGTMPEDDKLKEFYELTVEAFDGLGIMFHIARDLRPHLEAAGFKDIHCEVKKIPVGTWPKDKTMRLIGQYMKGVVADAIPAFAGKPFEAHGISNVESQVWQATAKKELEDRTKHRYLNFYFWYAQKPADAPEHDAGAGSSAQPPSLQLSGAPSNPANMAAVAPRPETNHILTHAATATSFAFTPFLRQTYRHELSSDRPQCKPFLAGHCPLGAACPDRHASSSSSNPTGGPSLVCKHWLRGLCKKGESCEFLHEYNLRKMPECNFFMRNGYCSNGEECLYLHIDPQSKLPPCPHYDKGFCPLGPRCSKKHVRRKLCVYYLVGFCPEGPGCKYGAHPRWRTDLEKPSAKVEGEEGEIKKDGEREDGEMFQQHRGDRQRDMHDDRGHGGDRRHGGRGGRWRGGGNKRYRGRGGH</sequence>
<evidence type="ECO:0000256" key="2">
    <source>
        <dbReference type="ARBA" id="ARBA00008907"/>
    </source>
</evidence>
<dbReference type="Pfam" id="PF13489">
    <property type="entry name" value="Methyltransf_23"/>
    <property type="match status" value="1"/>
</dbReference>
<keyword evidence="15" id="KW-0808">Transferase</keyword>
<feature type="region of interest" description="Disordered" evidence="13">
    <location>
        <begin position="337"/>
        <end position="366"/>
    </location>
</feature>
<dbReference type="SMART" id="SM00356">
    <property type="entry name" value="ZnF_C3H1"/>
    <property type="match status" value="5"/>
</dbReference>
<feature type="domain" description="C3H1-type" evidence="14">
    <location>
        <begin position="440"/>
        <end position="462"/>
    </location>
</feature>
<dbReference type="EMBL" id="JAESDN010000010">
    <property type="protein sequence ID" value="KAG7044957.1"/>
    <property type="molecule type" value="Genomic_DNA"/>
</dbReference>
<reference evidence="15" key="1">
    <citation type="submission" date="2021-05" db="EMBL/GenBank/DDBJ databases">
        <title>Comparative genomics of three Colletotrichum scovillei strains and genetic complementation revealed genes involved fungal growth and virulence on chili pepper.</title>
        <authorList>
            <person name="Hsieh D.-K."/>
            <person name="Chuang S.-C."/>
            <person name="Chen C.-Y."/>
            <person name="Chao Y.-T."/>
            <person name="Lu M.-Y.J."/>
            <person name="Lee M.-H."/>
            <person name="Shih M.-C."/>
        </authorList>
    </citation>
    <scope>NUCLEOTIDE SEQUENCE</scope>
    <source>
        <strain evidence="15">Coll-153</strain>
    </source>
</reference>
<dbReference type="GO" id="GO:0008270">
    <property type="term" value="F:zinc ion binding"/>
    <property type="evidence" value="ECO:0007669"/>
    <property type="project" value="UniProtKB-KW"/>
</dbReference>
<protein>
    <recommendedName>
        <fullName evidence="12">mRNA 3'-end-processing protein</fullName>
    </recommendedName>
</protein>
<keyword evidence="4 11" id="KW-0479">Metal-binding</keyword>
<comment type="function">
    <text evidence="10 12">Component of the cleavage factor I (CF I) involved in pre-mRNA 3'-end processing.</text>
</comment>
<evidence type="ECO:0000256" key="12">
    <source>
        <dbReference type="RuleBase" id="RU369008"/>
    </source>
</evidence>
<dbReference type="InterPro" id="IPR045348">
    <property type="entry name" value="CPSF4/Yth1"/>
</dbReference>
<dbReference type="Pfam" id="PF14608">
    <property type="entry name" value="zf-CCCH_2"/>
    <property type="match status" value="1"/>
</dbReference>
<feature type="region of interest" description="Disordered" evidence="13">
    <location>
        <begin position="1"/>
        <end position="35"/>
    </location>
</feature>
<keyword evidence="5 12" id="KW-0677">Repeat</keyword>
<feature type="domain" description="C3H1-type" evidence="14">
    <location>
        <begin position="463"/>
        <end position="491"/>
    </location>
</feature>
<dbReference type="InterPro" id="IPR036855">
    <property type="entry name" value="Znf_CCCH_sf"/>
</dbReference>
<name>A0A9P7QXG7_9PEZI</name>
<feature type="domain" description="C3H1-type" evidence="14">
    <location>
        <begin position="521"/>
        <end position="544"/>
    </location>
</feature>
<evidence type="ECO:0000256" key="6">
    <source>
        <dbReference type="ARBA" id="ARBA00022771"/>
    </source>
</evidence>
<evidence type="ECO:0000313" key="15">
    <source>
        <dbReference type="EMBL" id="KAG7044957.1"/>
    </source>
</evidence>
<dbReference type="SUPFAM" id="SSF90229">
    <property type="entry name" value="CCCH zinc finger"/>
    <property type="match status" value="2"/>
</dbReference>
<evidence type="ECO:0000256" key="10">
    <source>
        <dbReference type="ARBA" id="ARBA00024826"/>
    </source>
</evidence>
<feature type="zinc finger region" description="C3H1-type" evidence="11">
    <location>
        <begin position="492"/>
        <end position="519"/>
    </location>
</feature>
<keyword evidence="16" id="KW-1185">Reference proteome</keyword>
<dbReference type="Proteomes" id="UP000699042">
    <property type="component" value="Unassembled WGS sequence"/>
</dbReference>
<dbReference type="InterPro" id="IPR000571">
    <property type="entry name" value="Znf_CCCH"/>
</dbReference>
<dbReference type="GO" id="GO:0008168">
    <property type="term" value="F:methyltransferase activity"/>
    <property type="evidence" value="ECO:0007669"/>
    <property type="project" value="UniProtKB-KW"/>
</dbReference>
<dbReference type="SUPFAM" id="SSF53335">
    <property type="entry name" value="S-adenosyl-L-methionine-dependent methyltransferases"/>
    <property type="match status" value="1"/>
</dbReference>
<dbReference type="PANTHER" id="PTHR23102:SF24">
    <property type="entry name" value="CLEAVAGE AND POLYADENYLATION SPECIFICITY FACTOR SUBUNIT 4"/>
    <property type="match status" value="1"/>
</dbReference>
<evidence type="ECO:0000256" key="1">
    <source>
        <dbReference type="ARBA" id="ARBA00004123"/>
    </source>
</evidence>
<dbReference type="AlphaFoldDB" id="A0A9P7QXG7"/>
<keyword evidence="6 11" id="KW-0863">Zinc-finger</keyword>
<dbReference type="PANTHER" id="PTHR23102">
    <property type="entry name" value="CLEAVAGE AND POLYADENYLATION SPECIFICITY FACTOR SUBUNIT 4-RELATED"/>
    <property type="match status" value="1"/>
</dbReference>
<dbReference type="CDD" id="cd02440">
    <property type="entry name" value="AdoMet_MTases"/>
    <property type="match status" value="1"/>
</dbReference>
<feature type="compositionally biased region" description="Basic and acidic residues" evidence="13">
    <location>
        <begin position="575"/>
        <end position="596"/>
    </location>
</feature>
<dbReference type="Gene3D" id="4.10.1000.10">
    <property type="entry name" value="Zinc finger, CCCH-type"/>
    <property type="match status" value="2"/>
</dbReference>
<feature type="compositionally biased region" description="Basic residues" evidence="13">
    <location>
        <begin position="597"/>
        <end position="618"/>
    </location>
</feature>
<feature type="zinc finger region" description="C3H1-type" evidence="11">
    <location>
        <begin position="521"/>
        <end position="544"/>
    </location>
</feature>
<keyword evidence="8 12" id="KW-0694">RNA-binding</keyword>
<evidence type="ECO:0000256" key="11">
    <source>
        <dbReference type="PROSITE-ProRule" id="PRU00723"/>
    </source>
</evidence>
<dbReference type="Pfam" id="PF00642">
    <property type="entry name" value="zf-CCCH"/>
    <property type="match status" value="2"/>
</dbReference>
<feature type="region of interest" description="Disordered" evidence="13">
    <location>
        <begin position="549"/>
        <end position="618"/>
    </location>
</feature>
<feature type="domain" description="C3H1-type" evidence="14">
    <location>
        <begin position="401"/>
        <end position="428"/>
    </location>
</feature>
<evidence type="ECO:0000256" key="13">
    <source>
        <dbReference type="SAM" id="MobiDB-lite"/>
    </source>
</evidence>
<dbReference type="GO" id="GO:0005634">
    <property type="term" value="C:nucleus"/>
    <property type="evidence" value="ECO:0007669"/>
    <property type="project" value="UniProtKB-SubCell"/>
</dbReference>
<dbReference type="GO" id="GO:0031124">
    <property type="term" value="P:mRNA 3'-end processing"/>
    <property type="evidence" value="ECO:0007669"/>
    <property type="project" value="UniProtKB-UniRule"/>
</dbReference>
<evidence type="ECO:0000256" key="3">
    <source>
        <dbReference type="ARBA" id="ARBA00022664"/>
    </source>
</evidence>
<feature type="compositionally biased region" description="Low complexity" evidence="13">
    <location>
        <begin position="12"/>
        <end position="21"/>
    </location>
</feature>